<evidence type="ECO:0000256" key="3">
    <source>
        <dbReference type="ARBA" id="ARBA00022989"/>
    </source>
</evidence>
<dbReference type="RefSeq" id="WP_108783079.1">
    <property type="nucleotide sequence ID" value="NZ_OMKW01000003.1"/>
</dbReference>
<keyword evidence="7" id="KW-1185">Reference proteome</keyword>
<protein>
    <recommendedName>
        <fullName evidence="5">Inner membrane-spanning protein YciB</fullName>
    </recommendedName>
</protein>
<evidence type="ECO:0000256" key="1">
    <source>
        <dbReference type="ARBA" id="ARBA00022475"/>
    </source>
</evidence>
<evidence type="ECO:0000313" key="6">
    <source>
        <dbReference type="EMBL" id="SPF30388.1"/>
    </source>
</evidence>
<keyword evidence="1 5" id="KW-1003">Cell membrane</keyword>
<dbReference type="OrthoDB" id="9788219at2"/>
<keyword evidence="3 5" id="KW-1133">Transmembrane helix</keyword>
<comment type="function">
    <text evidence="5">Plays a role in cell envelope biogenesis, maintenance of cell envelope integrity and membrane homeostasis.</text>
</comment>
<sequence length="204" mass="23279">MAEPKSINPILKLVLEIGPVAAYFFGYQRFAEEPLVLAGTAYEGVVAATIIFVPLLLASLIVSWVLTRTLPRMSIFTAVIVVVFGGLTVWLNDDTFTKMRPTIVYGIFASVLGIGLWVQGRSYLRYLIGEFMPLSEEGWWIFTRNWVFFFTFMAVLNEIVWRFMSEGVWVFLDAWGQLILTFAFLATQFPILNRYSTEETEGEE</sequence>
<dbReference type="Pfam" id="PF04279">
    <property type="entry name" value="IspA"/>
    <property type="match status" value="1"/>
</dbReference>
<dbReference type="AlphaFoldDB" id="A0A2R8AE82"/>
<name>A0A2R8AE82_9RHOB</name>
<comment type="similarity">
    <text evidence="5">Belongs to the YciB family.</text>
</comment>
<dbReference type="InterPro" id="IPR006008">
    <property type="entry name" value="YciB"/>
</dbReference>
<evidence type="ECO:0000256" key="5">
    <source>
        <dbReference type="HAMAP-Rule" id="MF_00189"/>
    </source>
</evidence>
<feature type="transmembrane region" description="Helical" evidence="5">
    <location>
        <begin position="7"/>
        <end position="25"/>
    </location>
</feature>
<keyword evidence="5" id="KW-0997">Cell inner membrane</keyword>
<accession>A0A2R8AE82</accession>
<evidence type="ECO:0000313" key="7">
    <source>
        <dbReference type="Proteomes" id="UP000244932"/>
    </source>
</evidence>
<reference evidence="6 7" key="1">
    <citation type="submission" date="2018-03" db="EMBL/GenBank/DDBJ databases">
        <authorList>
            <person name="Keele B.F."/>
        </authorList>
    </citation>
    <scope>NUCLEOTIDE SEQUENCE [LARGE SCALE GENOMIC DNA]</scope>
    <source>
        <strain evidence="6 7">CeCT 8812</strain>
    </source>
</reference>
<feature type="transmembrane region" description="Helical" evidence="5">
    <location>
        <begin position="73"/>
        <end position="91"/>
    </location>
</feature>
<dbReference type="PANTHER" id="PTHR36917:SF1">
    <property type="entry name" value="INNER MEMBRANE-SPANNING PROTEIN YCIB"/>
    <property type="match status" value="1"/>
</dbReference>
<organism evidence="6 7">
    <name type="scientific">Pontivivens insulae</name>
    <dbReference type="NCBI Taxonomy" id="1639689"/>
    <lineage>
        <taxon>Bacteria</taxon>
        <taxon>Pseudomonadati</taxon>
        <taxon>Pseudomonadota</taxon>
        <taxon>Alphaproteobacteria</taxon>
        <taxon>Rhodobacterales</taxon>
        <taxon>Paracoccaceae</taxon>
        <taxon>Pontivivens</taxon>
    </lineage>
</organism>
<dbReference type="PANTHER" id="PTHR36917">
    <property type="entry name" value="INTRACELLULAR SEPTATION PROTEIN A-RELATED"/>
    <property type="match status" value="1"/>
</dbReference>
<dbReference type="EMBL" id="OMKW01000003">
    <property type="protein sequence ID" value="SPF30388.1"/>
    <property type="molecule type" value="Genomic_DNA"/>
</dbReference>
<feature type="transmembrane region" description="Helical" evidence="5">
    <location>
        <begin position="167"/>
        <end position="186"/>
    </location>
</feature>
<feature type="transmembrane region" description="Helical" evidence="5">
    <location>
        <begin position="103"/>
        <end position="120"/>
    </location>
</feature>
<proteinExistence type="inferred from homology"/>
<keyword evidence="2 5" id="KW-0812">Transmembrane</keyword>
<dbReference type="Proteomes" id="UP000244932">
    <property type="component" value="Unassembled WGS sequence"/>
</dbReference>
<feature type="transmembrane region" description="Helical" evidence="5">
    <location>
        <begin position="45"/>
        <end position="66"/>
    </location>
</feature>
<keyword evidence="4 5" id="KW-0472">Membrane</keyword>
<gene>
    <name evidence="5 6" type="primary">yciB</name>
    <name evidence="6" type="ORF">POI8812_02724</name>
</gene>
<evidence type="ECO:0000256" key="4">
    <source>
        <dbReference type="ARBA" id="ARBA00023136"/>
    </source>
</evidence>
<dbReference type="GO" id="GO:0005886">
    <property type="term" value="C:plasma membrane"/>
    <property type="evidence" value="ECO:0007669"/>
    <property type="project" value="UniProtKB-SubCell"/>
</dbReference>
<evidence type="ECO:0000256" key="2">
    <source>
        <dbReference type="ARBA" id="ARBA00022692"/>
    </source>
</evidence>
<dbReference type="HAMAP" id="MF_00189">
    <property type="entry name" value="YciB"/>
    <property type="match status" value="1"/>
</dbReference>
<comment type="subcellular location">
    <subcellularLocation>
        <location evidence="5">Cell inner membrane</location>
        <topology evidence="5">Multi-pass membrane protein</topology>
    </subcellularLocation>
</comment>
<feature type="transmembrane region" description="Helical" evidence="5">
    <location>
        <begin position="141"/>
        <end position="161"/>
    </location>
</feature>